<accession>A0A1I7YX42</accession>
<dbReference type="Proteomes" id="UP000095287">
    <property type="component" value="Unplaced"/>
</dbReference>
<name>A0A1I7YX42_9BILA</name>
<reference evidence="2" key="1">
    <citation type="submission" date="2016-11" db="UniProtKB">
        <authorList>
            <consortium name="WormBaseParasite"/>
        </authorList>
    </citation>
    <scope>IDENTIFICATION</scope>
</reference>
<evidence type="ECO:0000313" key="1">
    <source>
        <dbReference type="Proteomes" id="UP000095287"/>
    </source>
</evidence>
<dbReference type="WBParaSite" id="L893_g20645.t1">
    <property type="protein sequence ID" value="L893_g20645.t1"/>
    <property type="gene ID" value="L893_g20645"/>
</dbReference>
<keyword evidence="1" id="KW-1185">Reference proteome</keyword>
<proteinExistence type="predicted"/>
<evidence type="ECO:0000313" key="2">
    <source>
        <dbReference type="WBParaSite" id="L893_g20645.t1"/>
    </source>
</evidence>
<protein>
    <submittedName>
        <fullName evidence="2">PAZ domain-containing protein</fullName>
    </submittedName>
</protein>
<sequence>MSFGLGPSVLRHLEKISPNFDEDMTDVWRSRQRFQLKPPREFYTDVASCGLGSVKVNKKKGCRDVLGPIKGPTRQPVIYTQCLVTKMNGVPIDFYERVCAFLSVERLKGAKELSGHYTIAAETEFNLRSRYVVTFKDGTIKPEHLLFECDRRIVETPKEIAAVPKKFVRSVYIKLRDAKGTVYREAVQQFPYACYHFTFYSSSINEAWVDFACSLKGLGIIRIGKKLKEDALRLFEKLVTGQKLSNINIASKAIGGAMMGVLKSVICQDQFEKLAICIEHNQRWSGCELLEFWAQNSERMKGKRLFLLSLGDTFKPLEDIFIQRAQMSNRAQAVGIEDVLEVCSKEECDFIDKEYLNSHYTCAMPSCVYKFEEGEDGKRRRIYISYDCAGETQIVEPWRPASHSGHNDLRLLRDTEYVHILFG</sequence>
<dbReference type="AlphaFoldDB" id="A0A1I7YX42"/>
<organism evidence="1 2">
    <name type="scientific">Steinernema glaseri</name>
    <dbReference type="NCBI Taxonomy" id="37863"/>
    <lineage>
        <taxon>Eukaryota</taxon>
        <taxon>Metazoa</taxon>
        <taxon>Ecdysozoa</taxon>
        <taxon>Nematoda</taxon>
        <taxon>Chromadorea</taxon>
        <taxon>Rhabditida</taxon>
        <taxon>Tylenchina</taxon>
        <taxon>Panagrolaimomorpha</taxon>
        <taxon>Strongyloidoidea</taxon>
        <taxon>Steinernematidae</taxon>
        <taxon>Steinernema</taxon>
    </lineage>
</organism>